<feature type="transmembrane region" description="Helical" evidence="1">
    <location>
        <begin position="61"/>
        <end position="82"/>
    </location>
</feature>
<keyword evidence="1" id="KW-0472">Membrane</keyword>
<gene>
    <name evidence="2" type="ORF">EKG36_11950</name>
</gene>
<reference evidence="2 3" key="1">
    <citation type="submission" date="2018-12" db="EMBL/GenBank/DDBJ databases">
        <authorList>
            <person name="Yu L."/>
        </authorList>
    </citation>
    <scope>NUCLEOTIDE SEQUENCE [LARGE SCALE GENOMIC DNA]</scope>
    <source>
        <strain evidence="2 3">11S</strain>
    </source>
</reference>
<keyword evidence="1" id="KW-0812">Transmembrane</keyword>
<comment type="caution">
    <text evidence="2">The sequence shown here is derived from an EMBL/GenBank/DDBJ whole genome shotgun (WGS) entry which is preliminary data.</text>
</comment>
<accession>A0A431V4N1</accession>
<protein>
    <submittedName>
        <fullName evidence="2">Uncharacterized protein</fullName>
    </submittedName>
</protein>
<sequence>MMGMEDRDYYWEDRKRRDNKFSKKDTYYRPKELRRKDSQISGKPPNDWHVRPDVARQQWKFLFAFLAGGLVAFWTVMVILHLNADLLFLPYEATRKVLSATGLL</sequence>
<evidence type="ECO:0000313" key="3">
    <source>
        <dbReference type="Proteomes" id="UP000267400"/>
    </source>
</evidence>
<dbReference type="EMBL" id="RXNS01000010">
    <property type="protein sequence ID" value="RTR02993.1"/>
    <property type="molecule type" value="Genomic_DNA"/>
</dbReference>
<dbReference type="AlphaFoldDB" id="A0A431V4N1"/>
<proteinExistence type="predicted"/>
<dbReference type="Proteomes" id="UP000267400">
    <property type="component" value="Unassembled WGS sequence"/>
</dbReference>
<organism evidence="2 3">
    <name type="scientific">Halomonas nitroreducens</name>
    <dbReference type="NCBI Taxonomy" id="447425"/>
    <lineage>
        <taxon>Bacteria</taxon>
        <taxon>Pseudomonadati</taxon>
        <taxon>Pseudomonadota</taxon>
        <taxon>Gammaproteobacteria</taxon>
        <taxon>Oceanospirillales</taxon>
        <taxon>Halomonadaceae</taxon>
        <taxon>Halomonas</taxon>
    </lineage>
</organism>
<dbReference type="OrthoDB" id="6165263at2"/>
<dbReference type="RefSeq" id="WP_126484358.1">
    <property type="nucleotide sequence ID" value="NZ_RXNS01000010.1"/>
</dbReference>
<name>A0A431V4N1_9GAMM</name>
<keyword evidence="1" id="KW-1133">Transmembrane helix</keyword>
<evidence type="ECO:0000313" key="2">
    <source>
        <dbReference type="EMBL" id="RTR02993.1"/>
    </source>
</evidence>
<evidence type="ECO:0000256" key="1">
    <source>
        <dbReference type="SAM" id="Phobius"/>
    </source>
</evidence>
<keyword evidence="3" id="KW-1185">Reference proteome</keyword>